<sequence>MTDPGMVHVVGAGVSGLAAALALVREGRRVTLHEGAPVAGGRARALPDGTDNGTHALLGANRAALRFLERIGAREGWVEPEPAGLPVLDLESHVARRVALSPLGWGDARKRPEGVTLGSLLALLRLALPGADRSVAQAFAAHPVLLRALVEPLTVAALNTPVQEASARLLGAVLRRLGGRGAARLLVARNGLGPDLVAPALATLACHGAWLRCGERLRGLVQGGGRVQALEFAEMTLPIGPADAVVLALPPWEVARLLPGIPVPRRHAPILNVHFTRVAEGPIRFIGLLGGLAQWVLVRPDGISVTVSAADAEVALTDAEAAARIWPEVREAALRFGLPGDWPVTPPPARAVRERRATPRHGLNPPAAPPRQPLPNLALAGDWTLASLPATLEAAVRSGEAAAAALARAPRQPVAA</sequence>
<comment type="caution">
    <text evidence="2">The sequence shown here is derived from an EMBL/GenBank/DDBJ whole genome shotgun (WGS) entry which is preliminary data.</text>
</comment>
<dbReference type="PANTHER" id="PTHR42923">
    <property type="entry name" value="PROTOPORPHYRINOGEN OXIDASE"/>
    <property type="match status" value="1"/>
</dbReference>
<evidence type="ECO:0000313" key="2">
    <source>
        <dbReference type="EMBL" id="MBU8544693.1"/>
    </source>
</evidence>
<dbReference type="PANTHER" id="PTHR42923:SF47">
    <property type="entry name" value="BLR3003 PROTEIN"/>
    <property type="match status" value="1"/>
</dbReference>
<evidence type="ECO:0000259" key="1">
    <source>
        <dbReference type="Pfam" id="PF01593"/>
    </source>
</evidence>
<accession>A0ABS6H9N6</accession>
<dbReference type="RefSeq" id="WP_216876109.1">
    <property type="nucleotide sequence ID" value="NZ_JAERQM010000003.1"/>
</dbReference>
<dbReference type="Proteomes" id="UP000689967">
    <property type="component" value="Unassembled WGS sequence"/>
</dbReference>
<reference evidence="2 3" key="1">
    <citation type="submission" date="2021-01" db="EMBL/GenBank/DDBJ databases">
        <title>Roseomonas sp. nov, a bacterium isolated from an oil production mixture in Yumen Oilfield.</title>
        <authorList>
            <person name="Wu D."/>
        </authorList>
    </citation>
    <scope>NUCLEOTIDE SEQUENCE [LARGE SCALE GENOMIC DNA]</scope>
    <source>
        <strain evidence="2 3">ROY-5-3</strain>
    </source>
</reference>
<dbReference type="InterPro" id="IPR050464">
    <property type="entry name" value="Zeta_carotene_desat/Oxidored"/>
</dbReference>
<dbReference type="InterPro" id="IPR002937">
    <property type="entry name" value="Amino_oxidase"/>
</dbReference>
<dbReference type="Pfam" id="PF01593">
    <property type="entry name" value="Amino_oxidase"/>
    <property type="match status" value="2"/>
</dbReference>
<feature type="domain" description="Amine oxidase" evidence="1">
    <location>
        <begin position="14"/>
        <end position="279"/>
    </location>
</feature>
<dbReference type="EMBL" id="JAERQM010000003">
    <property type="protein sequence ID" value="MBU8544693.1"/>
    <property type="molecule type" value="Genomic_DNA"/>
</dbReference>
<evidence type="ECO:0000313" key="3">
    <source>
        <dbReference type="Proteomes" id="UP000689967"/>
    </source>
</evidence>
<protein>
    <submittedName>
        <fullName evidence="2">FAD-dependent oxidoreductase</fullName>
    </submittedName>
</protein>
<feature type="domain" description="Amine oxidase" evidence="1">
    <location>
        <begin position="304"/>
        <end position="406"/>
    </location>
</feature>
<proteinExistence type="predicted"/>
<organism evidence="2 3">
    <name type="scientific">Falsiroseomonas oleicola</name>
    <dbReference type="NCBI Taxonomy" id="2801474"/>
    <lineage>
        <taxon>Bacteria</taxon>
        <taxon>Pseudomonadati</taxon>
        <taxon>Pseudomonadota</taxon>
        <taxon>Alphaproteobacteria</taxon>
        <taxon>Acetobacterales</taxon>
        <taxon>Roseomonadaceae</taxon>
        <taxon>Falsiroseomonas</taxon>
    </lineage>
</organism>
<keyword evidence="3" id="KW-1185">Reference proteome</keyword>
<name>A0ABS6H9N6_9PROT</name>
<gene>
    <name evidence="2" type="ORF">JJQ90_13305</name>
</gene>